<comment type="caution">
    <text evidence="3">The sequence shown here is derived from an EMBL/GenBank/DDBJ whole genome shotgun (WGS) entry which is preliminary data.</text>
</comment>
<dbReference type="SUPFAM" id="SSF57756">
    <property type="entry name" value="Retrovirus zinc finger-like domains"/>
    <property type="match status" value="1"/>
</dbReference>
<reference evidence="3 4" key="1">
    <citation type="submission" date="2019-01" db="EMBL/GenBank/DDBJ databases">
        <title>Sequencing of cultivated peanut Arachis hypogaea provides insights into genome evolution and oil improvement.</title>
        <authorList>
            <person name="Chen X."/>
        </authorList>
    </citation>
    <scope>NUCLEOTIDE SEQUENCE [LARGE SCALE GENOMIC DNA]</scope>
    <source>
        <strain evidence="4">cv. Fuhuasheng</strain>
        <tissue evidence="3">Leaves</tissue>
    </source>
</reference>
<feature type="domain" description="Transposase MuDR plant" evidence="2">
    <location>
        <begin position="220"/>
        <end position="272"/>
    </location>
</feature>
<feature type="compositionally biased region" description="Basic and acidic residues" evidence="1">
    <location>
        <begin position="307"/>
        <end position="324"/>
    </location>
</feature>
<feature type="compositionally biased region" description="Polar residues" evidence="1">
    <location>
        <begin position="375"/>
        <end position="387"/>
    </location>
</feature>
<keyword evidence="4" id="KW-1185">Reference proteome</keyword>
<feature type="compositionally biased region" description="Polar residues" evidence="1">
    <location>
        <begin position="1"/>
        <end position="11"/>
    </location>
</feature>
<evidence type="ECO:0000256" key="1">
    <source>
        <dbReference type="SAM" id="MobiDB-lite"/>
    </source>
</evidence>
<gene>
    <name evidence="3" type="ORF">Ahy_B01g055787</name>
</gene>
<protein>
    <recommendedName>
        <fullName evidence="2">Transposase MuDR plant domain-containing protein</fullName>
    </recommendedName>
</protein>
<dbReference type="InterPro" id="IPR036875">
    <property type="entry name" value="Znf_CCHC_sf"/>
</dbReference>
<name>A0A445AX28_ARAHY</name>
<dbReference type="AlphaFoldDB" id="A0A445AX28"/>
<evidence type="ECO:0000259" key="2">
    <source>
        <dbReference type="Pfam" id="PF03108"/>
    </source>
</evidence>
<dbReference type="InterPro" id="IPR004332">
    <property type="entry name" value="Transposase_MuDR"/>
</dbReference>
<evidence type="ECO:0000313" key="4">
    <source>
        <dbReference type="Proteomes" id="UP000289738"/>
    </source>
</evidence>
<organism evidence="3 4">
    <name type="scientific">Arachis hypogaea</name>
    <name type="common">Peanut</name>
    <dbReference type="NCBI Taxonomy" id="3818"/>
    <lineage>
        <taxon>Eukaryota</taxon>
        <taxon>Viridiplantae</taxon>
        <taxon>Streptophyta</taxon>
        <taxon>Embryophyta</taxon>
        <taxon>Tracheophyta</taxon>
        <taxon>Spermatophyta</taxon>
        <taxon>Magnoliopsida</taxon>
        <taxon>eudicotyledons</taxon>
        <taxon>Gunneridae</taxon>
        <taxon>Pentapetalae</taxon>
        <taxon>rosids</taxon>
        <taxon>fabids</taxon>
        <taxon>Fabales</taxon>
        <taxon>Fabaceae</taxon>
        <taxon>Papilionoideae</taxon>
        <taxon>50 kb inversion clade</taxon>
        <taxon>dalbergioids sensu lato</taxon>
        <taxon>Dalbergieae</taxon>
        <taxon>Pterocarpus clade</taxon>
        <taxon>Arachis</taxon>
    </lineage>
</organism>
<feature type="compositionally biased region" description="Basic residues" evidence="1">
    <location>
        <begin position="34"/>
        <end position="45"/>
    </location>
</feature>
<feature type="region of interest" description="Disordered" evidence="1">
    <location>
        <begin position="167"/>
        <end position="205"/>
    </location>
</feature>
<feature type="region of interest" description="Disordered" evidence="1">
    <location>
        <begin position="1"/>
        <end position="125"/>
    </location>
</feature>
<dbReference type="Proteomes" id="UP000289738">
    <property type="component" value="Chromosome B01"/>
</dbReference>
<feature type="region of interest" description="Disordered" evidence="1">
    <location>
        <begin position="372"/>
        <end position="398"/>
    </location>
</feature>
<evidence type="ECO:0000313" key="3">
    <source>
        <dbReference type="EMBL" id="RYR30994.1"/>
    </source>
</evidence>
<dbReference type="EMBL" id="SDMP01000011">
    <property type="protein sequence ID" value="RYR30994.1"/>
    <property type="molecule type" value="Genomic_DNA"/>
</dbReference>
<dbReference type="Pfam" id="PF03108">
    <property type="entry name" value="DBD_Tnp_Mut"/>
    <property type="match status" value="1"/>
</dbReference>
<proteinExistence type="predicted"/>
<dbReference type="GO" id="GO:0008270">
    <property type="term" value="F:zinc ion binding"/>
    <property type="evidence" value="ECO:0007669"/>
    <property type="project" value="InterPro"/>
</dbReference>
<accession>A0A445AX28</accession>
<dbReference type="GO" id="GO:0003676">
    <property type="term" value="F:nucleic acid binding"/>
    <property type="evidence" value="ECO:0007669"/>
    <property type="project" value="InterPro"/>
</dbReference>
<feature type="region of interest" description="Disordered" evidence="1">
    <location>
        <begin position="436"/>
        <end position="465"/>
    </location>
</feature>
<sequence>MPLSKSCSSKPKTNKSEKSIPPTTTKKFTISVKKNSKSTPKKGAVKKVPIPSPKRVTRSASRFAPKGKKAVGEVPSVTLSSDSSDSYESAEDELYRPGPENFENSSDDDSDSEVAAARPRELKMKKNKAKGKICFEDLCEEDEMIVSNSDEEVDLGQVIGKANEVQPPYDAFDEYHDDSYGNDSWKSEEMTTPPNSDKESDADDDDAFPMFMEGARFGELKLEVGMKFNSKHDFIEAMREFTIQKGRQINFKRNESYRVRAVCKYKKEGCKCIAYASMGHEETCWQMKIFNNNHICARRTKIGQQTRSDEEPSGSKKSKTDATKLPKKYKEFSCAYCGAKGHTKRSCSHRKADDIAAALTTAATAVIAKEKEKGSNANKTIEGQSAQDGEAEGDPVPATHVATSVAPTMANAPSEIVLSQTPFSQLDNGDQEQITPATRYDKLQPKRKAPPVPGSSSVDPLQGASAGTSLRMAEFMKFVPTPGVKLAFKPPRKK</sequence>
<feature type="compositionally biased region" description="Basic and acidic residues" evidence="1">
    <location>
        <begin position="173"/>
        <end position="189"/>
    </location>
</feature>
<feature type="region of interest" description="Disordered" evidence="1">
    <location>
        <begin position="302"/>
        <end position="324"/>
    </location>
</feature>